<keyword evidence="6" id="KW-1185">Reference proteome</keyword>
<dbReference type="EMBL" id="SMKU01000074">
    <property type="protein sequence ID" value="TDD87155.1"/>
    <property type="molecule type" value="Genomic_DNA"/>
</dbReference>
<dbReference type="Pfam" id="PF17853">
    <property type="entry name" value="GGDEF_2"/>
    <property type="match status" value="1"/>
</dbReference>
<evidence type="ECO:0000313" key="6">
    <source>
        <dbReference type="Proteomes" id="UP000294513"/>
    </source>
</evidence>
<comment type="similarity">
    <text evidence="1">Belongs to the CdaR family.</text>
</comment>
<evidence type="ECO:0000313" key="5">
    <source>
        <dbReference type="EMBL" id="TDD87155.1"/>
    </source>
</evidence>
<evidence type="ECO:0000256" key="1">
    <source>
        <dbReference type="ARBA" id="ARBA00006754"/>
    </source>
</evidence>
<feature type="domain" description="PucR C-terminal helix-turn-helix" evidence="2">
    <location>
        <begin position="319"/>
        <end position="374"/>
    </location>
</feature>
<proteinExistence type="inferred from homology"/>
<dbReference type="InterPro" id="IPR041522">
    <property type="entry name" value="CdaR_GGDEF"/>
</dbReference>
<dbReference type="InterPro" id="IPR051448">
    <property type="entry name" value="CdaR-like_regulators"/>
</dbReference>
<protein>
    <submittedName>
        <fullName evidence="5">PucR family transcriptional regulator</fullName>
    </submittedName>
</protein>
<dbReference type="Gene3D" id="1.10.10.2840">
    <property type="entry name" value="PucR C-terminal helix-turn-helix domain"/>
    <property type="match status" value="1"/>
</dbReference>
<dbReference type="Proteomes" id="UP000294513">
    <property type="component" value="Unassembled WGS sequence"/>
</dbReference>
<dbReference type="InterPro" id="IPR025736">
    <property type="entry name" value="PucR_C-HTH_dom"/>
</dbReference>
<feature type="domain" description="CdaR GGDEF-like" evidence="4">
    <location>
        <begin position="152"/>
        <end position="270"/>
    </location>
</feature>
<evidence type="ECO:0000259" key="3">
    <source>
        <dbReference type="Pfam" id="PF14361"/>
    </source>
</evidence>
<dbReference type="Pfam" id="PF14361">
    <property type="entry name" value="RsbRD_N"/>
    <property type="match status" value="1"/>
</dbReference>
<evidence type="ECO:0000259" key="4">
    <source>
        <dbReference type="Pfam" id="PF17853"/>
    </source>
</evidence>
<accession>A0A4R5BML6</accession>
<dbReference type="InterPro" id="IPR025751">
    <property type="entry name" value="RsbRD_N_dom"/>
</dbReference>
<dbReference type="AlphaFoldDB" id="A0A4R5BML6"/>
<feature type="domain" description="RsbT co-antagonist protein RsbRD N-terminal" evidence="3">
    <location>
        <begin position="4"/>
        <end position="124"/>
    </location>
</feature>
<comment type="caution">
    <text evidence="5">The sequence shown here is derived from an EMBL/GenBank/DDBJ whole genome shotgun (WGS) entry which is preliminary data.</text>
</comment>
<name>A0A4R5BML6_9ACTN</name>
<dbReference type="OrthoDB" id="4571023at2"/>
<organism evidence="5 6">
    <name type="scientific">Actinomadura rubrisoli</name>
    <dbReference type="NCBI Taxonomy" id="2530368"/>
    <lineage>
        <taxon>Bacteria</taxon>
        <taxon>Bacillati</taxon>
        <taxon>Actinomycetota</taxon>
        <taxon>Actinomycetes</taxon>
        <taxon>Streptosporangiales</taxon>
        <taxon>Thermomonosporaceae</taxon>
        <taxon>Actinomadura</taxon>
    </lineage>
</organism>
<dbReference type="PANTHER" id="PTHR33744">
    <property type="entry name" value="CARBOHYDRATE DIACID REGULATOR"/>
    <property type="match status" value="1"/>
</dbReference>
<dbReference type="InterPro" id="IPR042070">
    <property type="entry name" value="PucR_C-HTH_sf"/>
</dbReference>
<dbReference type="Pfam" id="PF13556">
    <property type="entry name" value="HTH_30"/>
    <property type="match status" value="1"/>
</dbReference>
<evidence type="ECO:0000259" key="2">
    <source>
        <dbReference type="Pfam" id="PF13556"/>
    </source>
</evidence>
<gene>
    <name evidence="5" type="ORF">E1298_16495</name>
</gene>
<sequence length="382" mass="41614">MSANARRAVEVYTRELPEYRVLAADARTQTELVEFALLLRRRTIELAEEGRPLDNDDLARIASAGHDRALAGVSLASHHHVLGLHSTLAVQELHEAAGPSETDALMRMLGWLGPQGIAAKDAYTRGFVDGQRQMLAPPARVQQLTAALLAGDPAAAELARLLGMPLAAHYLVAVVRIEGRSPEPPPELREKIIGVLADHDRVPMRWCEPLELVLLVPSVSGDSAHVPARARRRALALARTLADAVGRPCAVGASTTSRHALADTLTVARQICRVAPLRATPLDVSTLEDVFVELSTGRLPHVDRWLHRVAQQLSSGPDLVATLDSYYRHDMNRMATAAHLHIHPRTVDYRLRRARELTGIAPTTTRGVRVLSTAVARLLADP</sequence>
<reference evidence="5 6" key="1">
    <citation type="submission" date="2019-03" db="EMBL/GenBank/DDBJ databases">
        <title>Draft genome sequences of novel Actinobacteria.</title>
        <authorList>
            <person name="Sahin N."/>
            <person name="Ay H."/>
            <person name="Saygin H."/>
        </authorList>
    </citation>
    <scope>NUCLEOTIDE SEQUENCE [LARGE SCALE GENOMIC DNA]</scope>
    <source>
        <strain evidence="5 6">H3C3</strain>
    </source>
</reference>